<evidence type="ECO:0000256" key="2">
    <source>
        <dbReference type="SAM" id="Phobius"/>
    </source>
</evidence>
<reference evidence="4 5" key="1">
    <citation type="journal article" date="2022" name="G3 (Bethesda)">
        <title>Evaluating Illumina-, Nanopore-, and PacBio-based genome assembly strategies with the bald notothen, Trematomus borchgrevinki.</title>
        <authorList>
            <person name="Rayamajhi N."/>
            <person name="Cheng C.C."/>
            <person name="Catchen J.M."/>
        </authorList>
    </citation>
    <scope>NUCLEOTIDE SEQUENCE [LARGE SCALE GENOMIC DNA]</scope>
    <source>
        <strain evidence="4">AGRC-2024</strain>
    </source>
</reference>
<evidence type="ECO:0000313" key="4">
    <source>
        <dbReference type="EMBL" id="KAL3066305.1"/>
    </source>
</evidence>
<name>A0ABD2HK01_PAGBO</name>
<keyword evidence="2" id="KW-0472">Membrane</keyword>
<feature type="region of interest" description="Disordered" evidence="1">
    <location>
        <begin position="46"/>
        <end position="67"/>
    </location>
</feature>
<gene>
    <name evidence="3" type="ORF">OYC64_016291</name>
    <name evidence="4" type="ORF">OYC64_016292</name>
</gene>
<protein>
    <submittedName>
        <fullName evidence="4">Uncharacterized protein</fullName>
    </submittedName>
</protein>
<evidence type="ECO:0000256" key="1">
    <source>
        <dbReference type="SAM" id="MobiDB-lite"/>
    </source>
</evidence>
<accession>A0ABD2HK01</accession>
<dbReference type="Proteomes" id="UP001619887">
    <property type="component" value="Unassembled WGS sequence"/>
</dbReference>
<keyword evidence="2" id="KW-0812">Transmembrane</keyword>
<keyword evidence="5" id="KW-1185">Reference proteome</keyword>
<feature type="transmembrane region" description="Helical" evidence="2">
    <location>
        <begin position="20"/>
        <end position="41"/>
    </location>
</feature>
<organism evidence="4 5">
    <name type="scientific">Pagothenia borchgrevinki</name>
    <name type="common">Bald rockcod</name>
    <name type="synonym">Trematomus borchgrevinki</name>
    <dbReference type="NCBI Taxonomy" id="8213"/>
    <lineage>
        <taxon>Eukaryota</taxon>
        <taxon>Metazoa</taxon>
        <taxon>Chordata</taxon>
        <taxon>Craniata</taxon>
        <taxon>Vertebrata</taxon>
        <taxon>Euteleostomi</taxon>
        <taxon>Actinopterygii</taxon>
        <taxon>Neopterygii</taxon>
        <taxon>Teleostei</taxon>
        <taxon>Neoteleostei</taxon>
        <taxon>Acanthomorphata</taxon>
        <taxon>Eupercaria</taxon>
        <taxon>Perciformes</taxon>
        <taxon>Notothenioidei</taxon>
        <taxon>Nototheniidae</taxon>
        <taxon>Pagothenia</taxon>
    </lineage>
</organism>
<evidence type="ECO:0000313" key="3">
    <source>
        <dbReference type="EMBL" id="KAL3066304.1"/>
    </source>
</evidence>
<proteinExistence type="predicted"/>
<dbReference type="EMBL" id="JBIYXZ010002068">
    <property type="protein sequence ID" value="KAL3066304.1"/>
    <property type="molecule type" value="Genomic_DNA"/>
</dbReference>
<keyword evidence="2" id="KW-1133">Transmembrane helix</keyword>
<evidence type="ECO:0000313" key="5">
    <source>
        <dbReference type="Proteomes" id="UP001619887"/>
    </source>
</evidence>
<dbReference type="EMBL" id="JBIYXZ010002068">
    <property type="protein sequence ID" value="KAL3066305.1"/>
    <property type="molecule type" value="Genomic_DNA"/>
</dbReference>
<dbReference type="AlphaFoldDB" id="A0ABD2HK01"/>
<comment type="caution">
    <text evidence="4">The sequence shown here is derived from an EMBL/GenBank/DDBJ whole genome shotgun (WGS) entry which is preliminary data.</text>
</comment>
<reference evidence="4 5" key="2">
    <citation type="journal article" date="2024" name="G3 (Bethesda)">
        <title>The genome of the cryopelagic Antarctic bald notothen, Trematomus borchgrevinki.</title>
        <authorList>
            <person name="Rayamajhi N."/>
            <person name="Rivera-Colon A.G."/>
            <person name="Minhas B.F."/>
            <person name="Cheng C.C."/>
            <person name="Catchen J.M."/>
        </authorList>
    </citation>
    <scope>NUCLEOTIDE SEQUENCE [LARGE SCALE GENOMIC DNA]</scope>
    <source>
        <strain evidence="4">AGRC-2024</strain>
    </source>
</reference>
<sequence length="67" mass="7554">MGRSNSTFHLIVVAGSQKLLPLVTIPVVLLAVISLSVFLWIRNKRASRDSAEPEERPEHTEEVRIFV</sequence>